<gene>
    <name evidence="4" type="ORF">GFD21_01725</name>
</gene>
<evidence type="ECO:0000313" key="5">
    <source>
        <dbReference type="Proteomes" id="UP000483293"/>
    </source>
</evidence>
<dbReference type="InterPro" id="IPR003812">
    <property type="entry name" value="Fido"/>
</dbReference>
<organism evidence="4 5">
    <name type="scientific">Bifidobacterium platyrrhinorum</name>
    <dbReference type="NCBI Taxonomy" id="2661628"/>
    <lineage>
        <taxon>Bacteria</taxon>
        <taxon>Bacillati</taxon>
        <taxon>Actinomycetota</taxon>
        <taxon>Actinomycetes</taxon>
        <taxon>Bifidobacteriales</taxon>
        <taxon>Bifidobacteriaceae</taxon>
        <taxon>Bifidobacterium</taxon>
    </lineage>
</organism>
<dbReference type="SUPFAM" id="SSF140931">
    <property type="entry name" value="Fic-like"/>
    <property type="match status" value="1"/>
</dbReference>
<dbReference type="RefSeq" id="WP_163196199.1">
    <property type="nucleotide sequence ID" value="NZ_WHZV01000001.1"/>
</dbReference>
<feature type="binding site" evidence="2">
    <location>
        <begin position="239"/>
        <end position="246"/>
    </location>
    <ligand>
        <name>ATP</name>
        <dbReference type="ChEBI" id="CHEBI:30616"/>
    </ligand>
</feature>
<dbReference type="Pfam" id="PF02661">
    <property type="entry name" value="Fic"/>
    <property type="match status" value="1"/>
</dbReference>
<dbReference type="Proteomes" id="UP000483293">
    <property type="component" value="Unassembled WGS sequence"/>
</dbReference>
<dbReference type="GO" id="GO:0005524">
    <property type="term" value="F:ATP binding"/>
    <property type="evidence" value="ECO:0007669"/>
    <property type="project" value="UniProtKB-KW"/>
</dbReference>
<proteinExistence type="predicted"/>
<feature type="active site" evidence="1">
    <location>
        <position position="235"/>
    </location>
</feature>
<evidence type="ECO:0000256" key="1">
    <source>
        <dbReference type="PIRSR" id="PIRSR640198-1"/>
    </source>
</evidence>
<dbReference type="PROSITE" id="PS51459">
    <property type="entry name" value="FIDO"/>
    <property type="match status" value="1"/>
</dbReference>
<evidence type="ECO:0000313" key="4">
    <source>
        <dbReference type="EMBL" id="NEG54523.1"/>
    </source>
</evidence>
<dbReference type="PANTHER" id="PTHR13504">
    <property type="entry name" value="FIDO DOMAIN-CONTAINING PROTEIN DDB_G0283145"/>
    <property type="match status" value="1"/>
</dbReference>
<feature type="domain" description="Fido" evidence="3">
    <location>
        <begin position="148"/>
        <end position="305"/>
    </location>
</feature>
<comment type="caution">
    <text evidence="4">The sequence shown here is derived from an EMBL/GenBank/DDBJ whole genome shotgun (WGS) entry which is preliminary data.</text>
</comment>
<evidence type="ECO:0000259" key="3">
    <source>
        <dbReference type="PROSITE" id="PS51459"/>
    </source>
</evidence>
<keyword evidence="5" id="KW-1185">Reference proteome</keyword>
<evidence type="ECO:0000256" key="2">
    <source>
        <dbReference type="PIRSR" id="PIRSR640198-2"/>
    </source>
</evidence>
<keyword evidence="2" id="KW-0547">Nucleotide-binding</keyword>
<protein>
    <submittedName>
        <fullName evidence="4">Fic family protein</fullName>
    </submittedName>
</protein>
<name>A0A6L9SRX2_9BIFI</name>
<sequence>MGYKSIRQTVHMSRSGERPDDMAEHEYRLRLEGWSTFRSGIVLRRHEPFVVNFRELAVIVEGIREREHDVAGLWNDLPPIARRAYLFDLIGAEMQSTNSIEGVRSTRKEISEALEAAIGDGPHKRFSEFAKLFLALGGDDPARYAMPGALEDIRGIYDRVMAGELASGDEPDGELFRKGSVYIDDQATGRRIHAGITPESEIKVALTQWLALTRNRDVPPLIRAALCHFAFEYIHPFYDGNGRTGRFLFALQLRQHLSVPTAISLSPVISDGKDRYYKAFEDAQHPLNRLDASLFAYRMMKFVAEAQQHIIDDLSEKRHRLVHALNRLDDIQARNGWTDDEGNIVAILIQEELFGVAPHVVTRKQLGEGLRIGRKRVTQALDGLEASGVVAHQGVRPARYYLVHETTNVLLQDAGEEES</sequence>
<dbReference type="PANTHER" id="PTHR13504:SF40">
    <property type="entry name" value="FIDO DOMAIN-CONTAINING PROTEIN"/>
    <property type="match status" value="1"/>
</dbReference>
<dbReference type="EMBL" id="WHZV01000001">
    <property type="protein sequence ID" value="NEG54523.1"/>
    <property type="molecule type" value="Genomic_DNA"/>
</dbReference>
<dbReference type="Gene3D" id="1.10.3290.10">
    <property type="entry name" value="Fido-like domain"/>
    <property type="match status" value="1"/>
</dbReference>
<keyword evidence="2" id="KW-0067">ATP-binding</keyword>
<dbReference type="InterPro" id="IPR036597">
    <property type="entry name" value="Fido-like_dom_sf"/>
</dbReference>
<accession>A0A6L9SRX2</accession>
<dbReference type="AlphaFoldDB" id="A0A6L9SRX2"/>
<reference evidence="4 5" key="1">
    <citation type="submission" date="2019-10" db="EMBL/GenBank/DDBJ databases">
        <title>Bifidobacterium from non-human primates.</title>
        <authorList>
            <person name="Modesto M."/>
        </authorList>
    </citation>
    <scope>NUCLEOTIDE SEQUENCE [LARGE SCALE GENOMIC DNA]</scope>
    <source>
        <strain evidence="4 5">SMA15</strain>
    </source>
</reference>
<dbReference type="InterPro" id="IPR040198">
    <property type="entry name" value="Fido_containing"/>
</dbReference>
<feature type="binding site" evidence="2">
    <location>
        <begin position="276"/>
        <end position="277"/>
    </location>
    <ligand>
        <name>ATP</name>
        <dbReference type="ChEBI" id="CHEBI:30616"/>
    </ligand>
</feature>